<evidence type="ECO:0000313" key="2">
    <source>
        <dbReference type="EMBL" id="AKD57686.1"/>
    </source>
</evidence>
<evidence type="ECO:0008006" key="4">
    <source>
        <dbReference type="Google" id="ProtNLM"/>
    </source>
</evidence>
<dbReference type="RefSeq" id="WP_046577764.1">
    <property type="nucleotide sequence ID" value="NZ_CP010429.1"/>
</dbReference>
<dbReference type="HOGENOM" id="CLU_153762_0_0_10"/>
<accession>A0A0E3VA13</accession>
<organism evidence="2 3">
    <name type="scientific">Spirosoma radiotolerans</name>
    <dbReference type="NCBI Taxonomy" id="1379870"/>
    <lineage>
        <taxon>Bacteria</taxon>
        <taxon>Pseudomonadati</taxon>
        <taxon>Bacteroidota</taxon>
        <taxon>Cytophagia</taxon>
        <taxon>Cytophagales</taxon>
        <taxon>Cytophagaceae</taxon>
        <taxon>Spirosoma</taxon>
    </lineage>
</organism>
<gene>
    <name evidence="2" type="ORF">SD10_25130</name>
</gene>
<dbReference type="KEGG" id="srd:SD10_25130"/>
<dbReference type="PATRIC" id="fig|1379870.5.peg.5437"/>
<dbReference type="OrthoDB" id="961131at2"/>
<dbReference type="Proteomes" id="UP000033054">
    <property type="component" value="Chromosome"/>
</dbReference>
<sequence>MKIFAQTLIAALLLSTVTLASTATRVPTVPTKPTTTNSFKAAVFPSSTPGKLNVFVGREPGKPITVRLKDEKGELLAEQPVSKNKGSFRFQFDLSALEDGTYKVEIVSGNDVTIQPVTLSTKPVESATRTISLN</sequence>
<keyword evidence="3" id="KW-1185">Reference proteome</keyword>
<feature type="chain" id="PRO_5002413939" description="Secretion system C-terminal sorting domain-containing protein" evidence="1">
    <location>
        <begin position="21"/>
        <end position="134"/>
    </location>
</feature>
<dbReference type="AlphaFoldDB" id="A0A0E3VA13"/>
<evidence type="ECO:0000313" key="3">
    <source>
        <dbReference type="Proteomes" id="UP000033054"/>
    </source>
</evidence>
<proteinExistence type="predicted"/>
<name>A0A0E3VA13_9BACT</name>
<protein>
    <recommendedName>
        <fullName evidence="4">Secretion system C-terminal sorting domain-containing protein</fullName>
    </recommendedName>
</protein>
<reference evidence="2 3" key="1">
    <citation type="journal article" date="2014" name="Curr. Microbiol.">
        <title>Spirosoma radiotolerans sp. nov., a gamma-radiation-resistant bacterium isolated from gamma ray-irradiated soil.</title>
        <authorList>
            <person name="Lee J.J."/>
            <person name="Srinivasan S."/>
            <person name="Lim S."/>
            <person name="Joe M."/>
            <person name="Im S."/>
            <person name="Bae S.I."/>
            <person name="Park K.R."/>
            <person name="Han J.H."/>
            <person name="Park S.H."/>
            <person name="Joo B.M."/>
            <person name="Park S.J."/>
            <person name="Kim M.K."/>
        </authorList>
    </citation>
    <scope>NUCLEOTIDE SEQUENCE [LARGE SCALE GENOMIC DNA]</scope>
    <source>
        <strain evidence="2 3">DG5A</strain>
    </source>
</reference>
<feature type="signal peptide" evidence="1">
    <location>
        <begin position="1"/>
        <end position="20"/>
    </location>
</feature>
<keyword evidence="1" id="KW-0732">Signal</keyword>
<evidence type="ECO:0000256" key="1">
    <source>
        <dbReference type="SAM" id="SignalP"/>
    </source>
</evidence>
<dbReference type="EMBL" id="CP010429">
    <property type="protein sequence ID" value="AKD57686.1"/>
    <property type="molecule type" value="Genomic_DNA"/>
</dbReference>